<evidence type="ECO:0000313" key="3">
    <source>
        <dbReference type="EMBL" id="KAK0436594.1"/>
    </source>
</evidence>
<keyword evidence="4" id="KW-1185">Reference proteome</keyword>
<dbReference type="Gene3D" id="3.30.300.30">
    <property type="match status" value="1"/>
</dbReference>
<evidence type="ECO:0000313" key="4">
    <source>
        <dbReference type="Proteomes" id="UP001175226"/>
    </source>
</evidence>
<dbReference type="InterPro" id="IPR025110">
    <property type="entry name" value="AMP-bd_C"/>
</dbReference>
<gene>
    <name evidence="3" type="ORF">EV421DRAFT_1739542</name>
</gene>
<evidence type="ECO:0000256" key="1">
    <source>
        <dbReference type="SAM" id="MobiDB-lite"/>
    </source>
</evidence>
<feature type="compositionally biased region" description="Basic and acidic residues" evidence="1">
    <location>
        <begin position="39"/>
        <end position="48"/>
    </location>
</feature>
<sequence>MSALVIEAAVSTQIPSTSSPIDTRKHVLCWKNAEPDKGTEFQVERKDQQPLTSDSTGPDGRIFHPIHQHKRFILGTTLKLFEKVQLHPPRTMNTFNPDRAKLSEEVETIIYAHPGQYVREVIVAGVSAGTNRHQRILRAWVVLSKAGEKAGDPAVVDALKRWTERNLVKSKWLHGGIEVVGELPESSNGKTLRRVLVDDYERRVSVFVKGKL</sequence>
<reference evidence="3" key="1">
    <citation type="submission" date="2023-06" db="EMBL/GenBank/DDBJ databases">
        <authorList>
            <consortium name="Lawrence Berkeley National Laboratory"/>
            <person name="Ahrendt S."/>
            <person name="Sahu N."/>
            <person name="Indic B."/>
            <person name="Wong-Bajracharya J."/>
            <person name="Merenyi Z."/>
            <person name="Ke H.-M."/>
            <person name="Monk M."/>
            <person name="Kocsube S."/>
            <person name="Drula E."/>
            <person name="Lipzen A."/>
            <person name="Balint B."/>
            <person name="Henrissat B."/>
            <person name="Andreopoulos B."/>
            <person name="Martin F.M."/>
            <person name="Harder C.B."/>
            <person name="Rigling D."/>
            <person name="Ford K.L."/>
            <person name="Foster G.D."/>
            <person name="Pangilinan J."/>
            <person name="Papanicolaou A."/>
            <person name="Barry K."/>
            <person name="LaButti K."/>
            <person name="Viragh M."/>
            <person name="Koriabine M."/>
            <person name="Yan M."/>
            <person name="Riley R."/>
            <person name="Champramary S."/>
            <person name="Plett K.L."/>
            <person name="Tsai I.J."/>
            <person name="Slot J."/>
            <person name="Sipos G."/>
            <person name="Plett J."/>
            <person name="Nagy L.G."/>
            <person name="Grigoriev I.V."/>
        </authorList>
    </citation>
    <scope>NUCLEOTIDE SEQUENCE</scope>
    <source>
        <strain evidence="3">FPL87.14</strain>
    </source>
</reference>
<feature type="region of interest" description="Disordered" evidence="1">
    <location>
        <begin position="39"/>
        <end position="59"/>
    </location>
</feature>
<dbReference type="Proteomes" id="UP001175226">
    <property type="component" value="Unassembled WGS sequence"/>
</dbReference>
<organism evidence="3 4">
    <name type="scientific">Armillaria borealis</name>
    <dbReference type="NCBI Taxonomy" id="47425"/>
    <lineage>
        <taxon>Eukaryota</taxon>
        <taxon>Fungi</taxon>
        <taxon>Dikarya</taxon>
        <taxon>Basidiomycota</taxon>
        <taxon>Agaricomycotina</taxon>
        <taxon>Agaricomycetes</taxon>
        <taxon>Agaricomycetidae</taxon>
        <taxon>Agaricales</taxon>
        <taxon>Marasmiineae</taxon>
        <taxon>Physalacriaceae</taxon>
        <taxon>Armillaria</taxon>
    </lineage>
</organism>
<proteinExistence type="predicted"/>
<dbReference type="InterPro" id="IPR045851">
    <property type="entry name" value="AMP-bd_C_sf"/>
</dbReference>
<comment type="caution">
    <text evidence="3">The sequence shown here is derived from an EMBL/GenBank/DDBJ whole genome shotgun (WGS) entry which is preliminary data.</text>
</comment>
<name>A0AA39MK26_9AGAR</name>
<accession>A0AA39MK26</accession>
<dbReference type="Pfam" id="PF13193">
    <property type="entry name" value="AMP-binding_C"/>
    <property type="match status" value="1"/>
</dbReference>
<dbReference type="EMBL" id="JAUEPT010000054">
    <property type="protein sequence ID" value="KAK0436594.1"/>
    <property type="molecule type" value="Genomic_DNA"/>
</dbReference>
<dbReference type="AlphaFoldDB" id="A0AA39MK26"/>
<feature type="domain" description="AMP-binding enzyme C-terminal" evidence="2">
    <location>
        <begin position="105"/>
        <end position="190"/>
    </location>
</feature>
<protein>
    <recommendedName>
        <fullName evidence="2">AMP-binding enzyme C-terminal domain-containing protein</fullName>
    </recommendedName>
</protein>
<dbReference type="SUPFAM" id="SSF56801">
    <property type="entry name" value="Acetyl-CoA synthetase-like"/>
    <property type="match status" value="1"/>
</dbReference>
<evidence type="ECO:0000259" key="2">
    <source>
        <dbReference type="Pfam" id="PF13193"/>
    </source>
</evidence>